<sequence>QRVFANSTFCKLSNDGMVVNISIIDSTFNENGTNYYVKIDNNFAKTRTYNEPLRGIESEVWFLESVYRASSSDTDATGLAVLTIDASNNFSIIDQSKYIDALLDEIADKVPVRRERLSSDKKFQPFDEFGQIAISIRIDLPNNTENTVPGVFSNLNKMILYKNITTFCTGMTNDLNSTFGFRPVVSGDDSYGKVMISNVTPPINSSVDSSTTDIRIKFSSPVYLSTGNITIHKASDDSIRQIVFANNSEFCTISYDGTVVSISIINSTFNEYGEKYYVKIGNNFAKSRIYNNELLIGIESGIWLLTRKSESRVNHSDEIVTGFIQLTP</sequence>
<dbReference type="Proteomes" id="UP000789702">
    <property type="component" value="Unassembled WGS sequence"/>
</dbReference>
<feature type="non-terminal residue" evidence="1">
    <location>
        <position position="1"/>
    </location>
</feature>
<organism evidence="1 2">
    <name type="scientific">Dentiscutata heterogama</name>
    <dbReference type="NCBI Taxonomy" id="1316150"/>
    <lineage>
        <taxon>Eukaryota</taxon>
        <taxon>Fungi</taxon>
        <taxon>Fungi incertae sedis</taxon>
        <taxon>Mucoromycota</taxon>
        <taxon>Glomeromycotina</taxon>
        <taxon>Glomeromycetes</taxon>
        <taxon>Diversisporales</taxon>
        <taxon>Gigasporaceae</taxon>
        <taxon>Dentiscutata</taxon>
    </lineage>
</organism>
<feature type="non-terminal residue" evidence="1">
    <location>
        <position position="328"/>
    </location>
</feature>
<reference evidence="1" key="1">
    <citation type="submission" date="2021-06" db="EMBL/GenBank/DDBJ databases">
        <authorList>
            <person name="Kallberg Y."/>
            <person name="Tangrot J."/>
            <person name="Rosling A."/>
        </authorList>
    </citation>
    <scope>NUCLEOTIDE SEQUENCE</scope>
    <source>
        <strain evidence="1">IL203A</strain>
    </source>
</reference>
<protein>
    <submittedName>
        <fullName evidence="1">4643_t:CDS:1</fullName>
    </submittedName>
</protein>
<gene>
    <name evidence="1" type="ORF">DHETER_LOCUS8289</name>
</gene>
<evidence type="ECO:0000313" key="2">
    <source>
        <dbReference type="Proteomes" id="UP000789702"/>
    </source>
</evidence>
<dbReference type="EMBL" id="CAJVPU010012929">
    <property type="protein sequence ID" value="CAG8628027.1"/>
    <property type="molecule type" value="Genomic_DNA"/>
</dbReference>
<comment type="caution">
    <text evidence="1">The sequence shown here is derived from an EMBL/GenBank/DDBJ whole genome shotgun (WGS) entry which is preliminary data.</text>
</comment>
<accession>A0ACA9N4T9</accession>
<proteinExistence type="predicted"/>
<name>A0ACA9N4T9_9GLOM</name>
<keyword evidence="2" id="KW-1185">Reference proteome</keyword>
<evidence type="ECO:0000313" key="1">
    <source>
        <dbReference type="EMBL" id="CAG8628027.1"/>
    </source>
</evidence>